<evidence type="ECO:0000256" key="1">
    <source>
        <dbReference type="ARBA" id="ARBA00005043"/>
    </source>
</evidence>
<evidence type="ECO:0000313" key="4">
    <source>
        <dbReference type="EnsemblMetazoa" id="AATE003569-PA.1"/>
    </source>
</evidence>
<comment type="similarity">
    <text evidence="2">Belongs to the ELP6 family.</text>
</comment>
<protein>
    <recommendedName>
        <fullName evidence="3">Elongator complex protein 6</fullName>
    </recommendedName>
</protein>
<evidence type="ECO:0000313" key="5">
    <source>
        <dbReference type="Proteomes" id="UP000075880"/>
    </source>
</evidence>
<dbReference type="Proteomes" id="UP000075880">
    <property type="component" value="Unassembled WGS sequence"/>
</dbReference>
<dbReference type="STRING" id="41427.A0A182IQI4"/>
<dbReference type="PANTHER" id="PTHR16184">
    <property type="entry name" value="ELONGATOR COMPLEX PROTEIN 6"/>
    <property type="match status" value="1"/>
</dbReference>
<dbReference type="OrthoDB" id="9995306at2759"/>
<dbReference type="EnsemblMetazoa" id="ENSAATROPT000374">
    <property type="protein sequence ID" value="ENSAATROPP000356"/>
    <property type="gene ID" value="ENSAATROPG000306"/>
</dbReference>
<proteinExistence type="inferred from homology"/>
<dbReference type="EnsemblMetazoa" id="ENSAATROPT000373">
    <property type="protein sequence ID" value="ENSAATROPP000355"/>
    <property type="gene ID" value="ENSAATROPG000306"/>
</dbReference>
<dbReference type="VEuPathDB" id="VectorBase:AATE003569"/>
<dbReference type="AlphaFoldDB" id="A0A182IQI4"/>
<dbReference type="PANTHER" id="PTHR16184:SF6">
    <property type="entry name" value="ELONGATOR COMPLEX PROTEIN 6"/>
    <property type="match status" value="1"/>
</dbReference>
<organism evidence="4">
    <name type="scientific">Anopheles atroparvus</name>
    <name type="common">European mosquito</name>
    <dbReference type="NCBI Taxonomy" id="41427"/>
    <lineage>
        <taxon>Eukaryota</taxon>
        <taxon>Metazoa</taxon>
        <taxon>Ecdysozoa</taxon>
        <taxon>Arthropoda</taxon>
        <taxon>Hexapoda</taxon>
        <taxon>Insecta</taxon>
        <taxon>Pterygota</taxon>
        <taxon>Neoptera</taxon>
        <taxon>Endopterygota</taxon>
        <taxon>Diptera</taxon>
        <taxon>Nematocera</taxon>
        <taxon>Culicoidea</taxon>
        <taxon>Culicidae</taxon>
        <taxon>Anophelinae</taxon>
        <taxon>Anopheles</taxon>
    </lineage>
</organism>
<sequence>MSWRILSACGWERPNGGPPPEEQPKVSLVQQRSGVDGGFLLVHLIAEHLRASAQNRVILFATHQTAAHYVGACQKVGLHATNFIGSGQFHIVDVHAELYAQCGKLESSAPMVGNFGAQLLPLIRDRVHEVTPSSNTIVIVDDLGFYAIVDPTIGEDGVIDFVEELIGTSLAGIGHIVLKVNAAECYGRLCAFLTDLTTIDILLEPLSSGNFREVDGRLTVHERTAPEGSCLVLRNLRCNLLYKVGDRQVQTFVPGEFGIKNL</sequence>
<keyword evidence="5" id="KW-1185">Reference proteome</keyword>
<evidence type="ECO:0000256" key="3">
    <source>
        <dbReference type="ARBA" id="ARBA00020263"/>
    </source>
</evidence>
<dbReference type="InterPro" id="IPR018627">
    <property type="entry name" value="ELP6"/>
</dbReference>
<accession>A0A182IQI4</accession>
<dbReference type="Gene3D" id="3.40.50.300">
    <property type="entry name" value="P-loop containing nucleotide triphosphate hydrolases"/>
    <property type="match status" value="1"/>
</dbReference>
<comment type="pathway">
    <text evidence="1">tRNA modification; 5-methoxycarbonylmethyl-2-thiouridine-tRNA biosynthesis.</text>
</comment>
<dbReference type="EnsemblMetazoa" id="AATE003569-RA">
    <property type="protein sequence ID" value="AATE003569-PA.1"/>
    <property type="gene ID" value="AATE003569"/>
</dbReference>
<dbReference type="GO" id="GO:0033588">
    <property type="term" value="C:elongator holoenzyme complex"/>
    <property type="evidence" value="ECO:0007669"/>
    <property type="project" value="InterPro"/>
</dbReference>
<reference evidence="4" key="2">
    <citation type="submission" date="2022-08" db="UniProtKB">
        <authorList>
            <consortium name="EnsemblMetazoa"/>
        </authorList>
    </citation>
    <scope>IDENTIFICATION</scope>
    <source>
        <strain evidence="4">EBRO</strain>
    </source>
</reference>
<name>A0A182IQI4_ANOAO</name>
<evidence type="ECO:0000256" key="2">
    <source>
        <dbReference type="ARBA" id="ARBA00008837"/>
    </source>
</evidence>
<dbReference type="InterPro" id="IPR027417">
    <property type="entry name" value="P-loop_NTPase"/>
</dbReference>
<dbReference type="Pfam" id="PF09807">
    <property type="entry name" value="ELP6"/>
    <property type="match status" value="1"/>
</dbReference>
<dbReference type="GO" id="GO:0002098">
    <property type="term" value="P:tRNA wobble uridine modification"/>
    <property type="evidence" value="ECO:0007669"/>
    <property type="project" value="InterPro"/>
</dbReference>
<reference evidence="5" key="1">
    <citation type="submission" date="2021-09" db="EMBL/GenBank/DDBJ databases">
        <authorList>
            <consortium name="Infravec"/>
            <person name="Campbell I L."/>
            <person name="Maslen G."/>
            <person name="Yates A."/>
        </authorList>
    </citation>
    <scope>NUCLEOTIDE SEQUENCE [LARGE SCALE GENOMIC DNA]</scope>
    <source>
        <strain evidence="5">Infravec2 EBRE</strain>
    </source>
</reference>